<accession>A0A3L7JS25</accession>
<dbReference type="PANTHER" id="PTHR37291">
    <property type="entry name" value="5-METHYLCYTOSINE-SPECIFIC RESTRICTION ENZYME B"/>
    <property type="match status" value="1"/>
</dbReference>
<comment type="caution">
    <text evidence="3">The sequence shown here is derived from an EMBL/GenBank/DDBJ whole genome shotgun (WGS) entry which is preliminary data.</text>
</comment>
<evidence type="ECO:0000313" key="4">
    <source>
        <dbReference type="Proteomes" id="UP000276770"/>
    </source>
</evidence>
<dbReference type="InterPro" id="IPR021961">
    <property type="entry name" value="McrB_DNA-bd"/>
</dbReference>
<dbReference type="AlphaFoldDB" id="A0A3L7JS25"/>
<evidence type="ECO:0000259" key="2">
    <source>
        <dbReference type="Pfam" id="PF12102"/>
    </source>
</evidence>
<dbReference type="Gene3D" id="3.40.50.300">
    <property type="entry name" value="P-loop containing nucleotide triphosphate hydrolases"/>
    <property type="match status" value="1"/>
</dbReference>
<dbReference type="Gene3D" id="3.30.920.90">
    <property type="match status" value="1"/>
</dbReference>
<feature type="domain" description="Type IV methyl-directed restriction enzyme EcoKMcrB subunit DNA-binding" evidence="2">
    <location>
        <begin position="293"/>
        <end position="463"/>
    </location>
</feature>
<dbReference type="OrthoDB" id="9781481at2"/>
<evidence type="ECO:0000259" key="1">
    <source>
        <dbReference type="Pfam" id="PF07728"/>
    </source>
</evidence>
<proteinExistence type="predicted"/>
<reference evidence="3 4" key="1">
    <citation type="submission" date="2018-10" db="EMBL/GenBank/DDBJ databases">
        <title>Falsibacillus sp. genome draft.</title>
        <authorList>
            <person name="Shi S."/>
        </authorList>
    </citation>
    <scope>NUCLEOTIDE SEQUENCE [LARGE SCALE GENOMIC DNA]</scope>
    <source>
        <strain evidence="3 4">GY 10110</strain>
    </source>
</reference>
<dbReference type="GO" id="GO:0005524">
    <property type="term" value="F:ATP binding"/>
    <property type="evidence" value="ECO:0007669"/>
    <property type="project" value="InterPro"/>
</dbReference>
<dbReference type="Pfam" id="PF07728">
    <property type="entry name" value="AAA_5"/>
    <property type="match status" value="1"/>
</dbReference>
<dbReference type="RefSeq" id="WP_121681793.1">
    <property type="nucleotide sequence ID" value="NZ_RCVZ01000013.1"/>
</dbReference>
<dbReference type="InterPro" id="IPR027417">
    <property type="entry name" value="P-loop_NTPase"/>
</dbReference>
<gene>
    <name evidence="3" type="ORF">D9X91_16700</name>
</gene>
<feature type="domain" description="ATPase dynein-related AAA" evidence="1">
    <location>
        <begin position="517"/>
        <end position="657"/>
    </location>
</feature>
<dbReference type="Proteomes" id="UP000276770">
    <property type="component" value="Unassembled WGS sequence"/>
</dbReference>
<dbReference type="PANTHER" id="PTHR37291:SF1">
    <property type="entry name" value="TYPE IV METHYL-DIRECTED RESTRICTION ENZYME ECOKMCRB SUBUNIT"/>
    <property type="match status" value="1"/>
</dbReference>
<sequence>MILEILKALAKQNKVIETLTLKKKNYIRKMDEDGIYVETESSLDKFQRGEKNDSLEFISFDFLQEAWNEFLEKRIATAEDFIQTKGRSSFVMSFFSQLPFGRAVEKQQRTAISLIEFKTDDLPNQPLDKVMNFLQEITEGKYQPESLSKQVEGNEYRIKSRARQDLRLLGFIDHNQHRNEELLMEYIRADDKLEVFREQMLTKEYFKMALELLAILKQATPEEKKQALVEMGKLIVRNSLGENLMVESVAKERTNHLLNWLQEVDLIDNQLNPLISLTISKENTMIREKLLYIMDNYLNARTQPFGGNQLGSYVRKEVPAEFNKLDYMDNDYSVTASVGQGNWASVPWIAIMNREITTSTQRGYYLVYLFSEDMKRLYLTLAQGVTETSREDMLRIKQEIRDNVETIPKVKKDDELYLGESSKAKGYALSTAAYIEYQRDSFPSEEELINDLEQMMSYYERYIEYSGENTDEPDVTSNKSDSEIVDHIHSYISNKGFYYERKEIFNLYLSLKTKPFVILSGISGTGKTKIVELFAESLGATAENGQFALIPVRPDWSDGSDLIGYENISGVFQPGPFTKVLIEANKPENLHKPYFVLLDEMNLARVEYYFSDLLSIMESRKRVDGEFLSAPIVDREEFGTLYLRDNLYVIGTVNMDETTYPFSPKVLDRANTIEYNEVVLDHFGFLTKDSEVEAISVSNDQLAGRFLNLKDAFSNYESLIREVTELLIEVNKTLEPIKAHFGYRVRDEICFYMIYNDEGKLMSQDDAFDYQLLQKVLPRLTGNDMKTEDALKKLFRFCTSHDWSEQHDESIIREARFKKSAKKLSGMISNIVRDGFASFWGS</sequence>
<dbReference type="Pfam" id="PF12102">
    <property type="entry name" value="MrcB_N"/>
    <property type="match status" value="1"/>
</dbReference>
<dbReference type="GO" id="GO:0016887">
    <property type="term" value="F:ATP hydrolysis activity"/>
    <property type="evidence" value="ECO:0007669"/>
    <property type="project" value="InterPro"/>
</dbReference>
<name>A0A3L7JS25_9BACI</name>
<organism evidence="3 4">
    <name type="scientific">Falsibacillus albus</name>
    <dbReference type="NCBI Taxonomy" id="2478915"/>
    <lineage>
        <taxon>Bacteria</taxon>
        <taxon>Bacillati</taxon>
        <taxon>Bacillota</taxon>
        <taxon>Bacilli</taxon>
        <taxon>Bacillales</taxon>
        <taxon>Bacillaceae</taxon>
        <taxon>Falsibacillus</taxon>
    </lineage>
</organism>
<protein>
    <submittedName>
        <fullName evidence="3">DUF3578 domain-containing protein</fullName>
    </submittedName>
</protein>
<evidence type="ECO:0000313" key="3">
    <source>
        <dbReference type="EMBL" id="RLQ93623.1"/>
    </source>
</evidence>
<dbReference type="InterPro" id="IPR052934">
    <property type="entry name" value="Methyl-DNA_Rec/Restrict_Enz"/>
</dbReference>
<dbReference type="SUPFAM" id="SSF52540">
    <property type="entry name" value="P-loop containing nucleoside triphosphate hydrolases"/>
    <property type="match status" value="1"/>
</dbReference>
<keyword evidence="4" id="KW-1185">Reference proteome</keyword>
<dbReference type="EMBL" id="RCVZ01000013">
    <property type="protein sequence ID" value="RLQ93623.1"/>
    <property type="molecule type" value="Genomic_DNA"/>
</dbReference>
<dbReference type="InterPro" id="IPR011704">
    <property type="entry name" value="ATPase_dyneun-rel_AAA"/>
</dbReference>